<reference evidence="6" key="1">
    <citation type="submission" date="2020-09" db="EMBL/GenBank/DDBJ databases">
        <title>A novel bacterium of genus Hazenella, isolated from South China Sea.</title>
        <authorList>
            <person name="Huang H."/>
            <person name="Mo K."/>
            <person name="Hu Y."/>
        </authorList>
    </citation>
    <scope>NUCLEOTIDE SEQUENCE</scope>
    <source>
        <strain evidence="6">IB182357</strain>
    </source>
</reference>
<dbReference type="InterPro" id="IPR050301">
    <property type="entry name" value="NTE"/>
</dbReference>
<evidence type="ECO:0000256" key="1">
    <source>
        <dbReference type="ARBA" id="ARBA00022801"/>
    </source>
</evidence>
<accession>A0A926RTU1</accession>
<dbReference type="InterPro" id="IPR045943">
    <property type="entry name" value="DUF6363"/>
</dbReference>
<dbReference type="SUPFAM" id="SSF52151">
    <property type="entry name" value="FabD/lysophospholipase-like"/>
    <property type="match status" value="1"/>
</dbReference>
<gene>
    <name evidence="6" type="ORF">IC620_05240</name>
</gene>
<evidence type="ECO:0000313" key="7">
    <source>
        <dbReference type="Proteomes" id="UP000661691"/>
    </source>
</evidence>
<dbReference type="RefSeq" id="WP_191138398.1">
    <property type="nucleotide sequence ID" value="NZ_JACXAG020000001.1"/>
</dbReference>
<dbReference type="CDD" id="cd07208">
    <property type="entry name" value="Pat_hypo_Ecoli_yjju_like"/>
    <property type="match status" value="1"/>
</dbReference>
<feature type="domain" description="PNPLA" evidence="5">
    <location>
        <begin position="6"/>
        <end position="172"/>
    </location>
</feature>
<evidence type="ECO:0000256" key="4">
    <source>
        <dbReference type="PROSITE-ProRule" id="PRU01161"/>
    </source>
</evidence>
<keyword evidence="1 4" id="KW-0378">Hydrolase</keyword>
<dbReference type="PANTHER" id="PTHR14226">
    <property type="entry name" value="NEUROPATHY TARGET ESTERASE/SWISS CHEESE D.MELANOGASTER"/>
    <property type="match status" value="1"/>
</dbReference>
<feature type="active site" description="Nucleophile" evidence="4">
    <location>
        <position position="39"/>
    </location>
</feature>
<dbReference type="Pfam" id="PF01734">
    <property type="entry name" value="Patatin"/>
    <property type="match status" value="1"/>
</dbReference>
<dbReference type="Gene3D" id="3.40.1090.10">
    <property type="entry name" value="Cytosolic phospholipase A2 catalytic domain"/>
    <property type="match status" value="2"/>
</dbReference>
<evidence type="ECO:0000256" key="3">
    <source>
        <dbReference type="ARBA" id="ARBA00023098"/>
    </source>
</evidence>
<evidence type="ECO:0000259" key="5">
    <source>
        <dbReference type="PROSITE" id="PS51635"/>
    </source>
</evidence>
<keyword evidence="2 4" id="KW-0442">Lipid degradation</keyword>
<feature type="short sequence motif" description="DGA/G" evidence="4">
    <location>
        <begin position="159"/>
        <end position="161"/>
    </location>
</feature>
<dbReference type="GO" id="GO:0016787">
    <property type="term" value="F:hydrolase activity"/>
    <property type="evidence" value="ECO:0007669"/>
    <property type="project" value="UniProtKB-UniRule"/>
</dbReference>
<dbReference type="InterPro" id="IPR016035">
    <property type="entry name" value="Acyl_Trfase/lysoPLipase"/>
</dbReference>
<dbReference type="PANTHER" id="PTHR14226:SF25">
    <property type="entry name" value="PHOSPHOESTERASE"/>
    <property type="match status" value="1"/>
</dbReference>
<organism evidence="6 7">
    <name type="scientific">Polycladospora coralii</name>
    <dbReference type="NCBI Taxonomy" id="2771432"/>
    <lineage>
        <taxon>Bacteria</taxon>
        <taxon>Bacillati</taxon>
        <taxon>Bacillota</taxon>
        <taxon>Bacilli</taxon>
        <taxon>Bacillales</taxon>
        <taxon>Thermoactinomycetaceae</taxon>
        <taxon>Polycladospora</taxon>
    </lineage>
</organism>
<evidence type="ECO:0000256" key="2">
    <source>
        <dbReference type="ARBA" id="ARBA00022963"/>
    </source>
</evidence>
<dbReference type="Pfam" id="PF19890">
    <property type="entry name" value="DUF6363"/>
    <property type="match status" value="1"/>
</dbReference>
<feature type="active site" description="Proton acceptor" evidence="4">
    <location>
        <position position="159"/>
    </location>
</feature>
<dbReference type="AlphaFoldDB" id="A0A926RTU1"/>
<dbReference type="InterPro" id="IPR002641">
    <property type="entry name" value="PNPLA_dom"/>
</dbReference>
<dbReference type="GO" id="GO:0016042">
    <property type="term" value="P:lipid catabolic process"/>
    <property type="evidence" value="ECO:0007669"/>
    <property type="project" value="UniProtKB-UniRule"/>
</dbReference>
<dbReference type="Proteomes" id="UP000661691">
    <property type="component" value="Unassembled WGS sequence"/>
</dbReference>
<proteinExistence type="predicted"/>
<keyword evidence="7" id="KW-1185">Reference proteome</keyword>
<dbReference type="PROSITE" id="PS51635">
    <property type="entry name" value="PNPLA"/>
    <property type="match status" value="1"/>
</dbReference>
<name>A0A926RTU1_9BACL</name>
<protein>
    <submittedName>
        <fullName evidence="6">Patatin family protein</fullName>
    </submittedName>
</protein>
<comment type="caution">
    <text evidence="6">The sequence shown here is derived from an EMBL/GenBank/DDBJ whole genome shotgun (WGS) entry which is preliminary data.</text>
</comment>
<feature type="short sequence motif" description="GXGXXG" evidence="4">
    <location>
        <begin position="10"/>
        <end position="15"/>
    </location>
</feature>
<keyword evidence="3 4" id="KW-0443">Lipid metabolism</keyword>
<dbReference type="EMBL" id="JACXAH010000005">
    <property type="protein sequence ID" value="MBD1371762.1"/>
    <property type="molecule type" value="Genomic_DNA"/>
</dbReference>
<evidence type="ECO:0000313" key="6">
    <source>
        <dbReference type="EMBL" id="MBD1371762.1"/>
    </source>
</evidence>
<comment type="caution">
    <text evidence="4">Lacks conserved residue(s) required for the propagation of feature annotation.</text>
</comment>
<dbReference type="InterPro" id="IPR037483">
    <property type="entry name" value="YjjU-like"/>
</dbReference>
<sequence>MQNVGLILQGGGMRGVYTSGVLDFFMENQLFFPYVVAVSAGACNAAAYLSRQPGFGRRMYLDHLQSSKSVSLMRWFTKKSVFHMDFIFEEIPTKIDPLDFDTLFNAKEQLWVGTTDCETGKSLFFNHRQCKQIFQVVKASCSLPIITPIVEYEGRKLLDGGIAEPIPIEKSLIDGNEFHVIVLTSQFEYLKRPLINRWFLSFFYAQYPELVQALIDHHEKFLKNIKRIQQLEQQQKAFIIRPSVHISLSSIHNQRQKLTSLYEMGYHDAKQQFSQLANWLHDQMPVSTFH</sequence>